<dbReference type="EMBL" id="BGPR01000285">
    <property type="protein sequence ID" value="GBM10385.1"/>
    <property type="molecule type" value="Genomic_DNA"/>
</dbReference>
<feature type="compositionally biased region" description="Basic and acidic residues" evidence="1">
    <location>
        <begin position="13"/>
        <end position="29"/>
    </location>
</feature>
<evidence type="ECO:0000256" key="1">
    <source>
        <dbReference type="SAM" id="MobiDB-lite"/>
    </source>
</evidence>
<comment type="caution">
    <text evidence="2">The sequence shown here is derived from an EMBL/GenBank/DDBJ whole genome shotgun (WGS) entry which is preliminary data.</text>
</comment>
<dbReference type="Proteomes" id="UP000499080">
    <property type="component" value="Unassembled WGS sequence"/>
</dbReference>
<proteinExistence type="predicted"/>
<protein>
    <submittedName>
        <fullName evidence="2">Uncharacterized protein</fullName>
    </submittedName>
</protein>
<gene>
    <name evidence="2" type="ORF">AVEN_169672_1</name>
</gene>
<name>A0A4Y2D499_ARAVE</name>
<keyword evidence="3" id="KW-1185">Reference proteome</keyword>
<sequence length="93" mass="10587">MRDAEISSASTFSRREQTCLRKGANGKDPEDAETQRIPFGRCPTRPVPALDYFERRRCTRGDASLSFGDLSAQSKSCGVYEKSMRRQQSEWAY</sequence>
<evidence type="ECO:0000313" key="3">
    <source>
        <dbReference type="Proteomes" id="UP000499080"/>
    </source>
</evidence>
<organism evidence="2 3">
    <name type="scientific">Araneus ventricosus</name>
    <name type="common">Orbweaver spider</name>
    <name type="synonym">Epeira ventricosa</name>
    <dbReference type="NCBI Taxonomy" id="182803"/>
    <lineage>
        <taxon>Eukaryota</taxon>
        <taxon>Metazoa</taxon>
        <taxon>Ecdysozoa</taxon>
        <taxon>Arthropoda</taxon>
        <taxon>Chelicerata</taxon>
        <taxon>Arachnida</taxon>
        <taxon>Araneae</taxon>
        <taxon>Araneomorphae</taxon>
        <taxon>Entelegynae</taxon>
        <taxon>Araneoidea</taxon>
        <taxon>Araneidae</taxon>
        <taxon>Araneus</taxon>
    </lineage>
</organism>
<accession>A0A4Y2D499</accession>
<reference evidence="2 3" key="1">
    <citation type="journal article" date="2019" name="Sci. Rep.">
        <title>Orb-weaving spider Araneus ventricosus genome elucidates the spidroin gene catalogue.</title>
        <authorList>
            <person name="Kono N."/>
            <person name="Nakamura H."/>
            <person name="Ohtoshi R."/>
            <person name="Moran D.A.P."/>
            <person name="Shinohara A."/>
            <person name="Yoshida Y."/>
            <person name="Fujiwara M."/>
            <person name="Mori M."/>
            <person name="Tomita M."/>
            <person name="Arakawa K."/>
        </authorList>
    </citation>
    <scope>NUCLEOTIDE SEQUENCE [LARGE SCALE GENOMIC DNA]</scope>
</reference>
<evidence type="ECO:0000313" key="2">
    <source>
        <dbReference type="EMBL" id="GBM10385.1"/>
    </source>
</evidence>
<dbReference type="AlphaFoldDB" id="A0A4Y2D499"/>
<feature type="region of interest" description="Disordered" evidence="1">
    <location>
        <begin position="1"/>
        <end position="40"/>
    </location>
</feature>